<dbReference type="RefSeq" id="WP_162124329.1">
    <property type="nucleotide sequence ID" value="NZ_PDWK01000027.1"/>
</dbReference>
<accession>A0A921TI13</accession>
<dbReference type="EMBL" id="PDWK01000027">
    <property type="protein sequence ID" value="KAF1689105.1"/>
    <property type="molecule type" value="Genomic_DNA"/>
</dbReference>
<sequence>MNAIATPVTGNRWFRTFHWLLRREYWENRGGFLWAPAITGGICVLVALLLAVLGVVQTRGADPALRQVDDTASYMNSVGAAGDALLLAGCTVTAMVLAFVVFFYALGSLYDDRRDRSALFWKSMPVSDAQTVLSKAAWALLLAPLLALAIGLLVGLVLWLVAMVAMAAGGMPHPLAIITHAHPFAVTGRLLASLPLQLLWSLPTVGWLMFCSAFVRSKPFLWAVLVPILACTIVSVLGLVTGLGVPHGLLWYVAVFRGLMSVIPGSWALQGLGIRLDEARDPGEMVLAVLDQANGLEVYGGIDIWIGAAVGAALLAAAVQLRRWRDEA</sequence>
<feature type="transmembrane region" description="Helical" evidence="1">
    <location>
        <begin position="221"/>
        <end position="242"/>
    </location>
</feature>
<feature type="transmembrane region" description="Helical" evidence="1">
    <location>
        <begin position="32"/>
        <end position="56"/>
    </location>
</feature>
<feature type="transmembrane region" description="Helical" evidence="1">
    <location>
        <begin position="136"/>
        <end position="169"/>
    </location>
</feature>
<proteinExistence type="predicted"/>
<feature type="transmembrane region" description="Helical" evidence="1">
    <location>
        <begin position="190"/>
        <end position="215"/>
    </location>
</feature>
<dbReference type="AlphaFoldDB" id="A0A921TI13"/>
<feature type="transmembrane region" description="Helical" evidence="1">
    <location>
        <begin position="304"/>
        <end position="321"/>
    </location>
</feature>
<dbReference type="Proteomes" id="UP000717981">
    <property type="component" value="Unassembled WGS sequence"/>
</dbReference>
<evidence type="ECO:0000256" key="1">
    <source>
        <dbReference type="SAM" id="Phobius"/>
    </source>
</evidence>
<comment type="caution">
    <text evidence="2">The sequence shown here is derived from an EMBL/GenBank/DDBJ whole genome shotgun (WGS) entry which is preliminary data.</text>
</comment>
<reference evidence="2" key="1">
    <citation type="submission" date="2017-10" db="EMBL/GenBank/DDBJ databases">
        <title>Whole genome sequencing of members of genus Pseudoxanthomonas.</title>
        <authorList>
            <person name="Kumar S."/>
            <person name="Bansal K."/>
            <person name="Kaur A."/>
            <person name="Patil P."/>
            <person name="Sharma S."/>
            <person name="Patil P.B."/>
        </authorList>
    </citation>
    <scope>NUCLEOTIDE SEQUENCE</scope>
    <source>
        <strain evidence="2">DSM 22914</strain>
    </source>
</reference>
<name>A0A921TI13_9GAMM</name>
<protein>
    <submittedName>
        <fullName evidence="2">ABC transporter permease</fullName>
    </submittedName>
</protein>
<feature type="transmembrane region" description="Helical" evidence="1">
    <location>
        <begin position="84"/>
        <end position="106"/>
    </location>
</feature>
<evidence type="ECO:0000313" key="2">
    <source>
        <dbReference type="EMBL" id="KAF1689105.1"/>
    </source>
</evidence>
<keyword evidence="1" id="KW-0472">Membrane</keyword>
<keyword evidence="1" id="KW-0812">Transmembrane</keyword>
<keyword evidence="3" id="KW-1185">Reference proteome</keyword>
<gene>
    <name evidence="2" type="ORF">CR938_07050</name>
</gene>
<dbReference type="OrthoDB" id="118685at2"/>
<evidence type="ECO:0000313" key="3">
    <source>
        <dbReference type="Proteomes" id="UP000717981"/>
    </source>
</evidence>
<organism evidence="2 3">
    <name type="scientific">Pseudoxanthomonas taiwanensis</name>
    <dbReference type="NCBI Taxonomy" id="176598"/>
    <lineage>
        <taxon>Bacteria</taxon>
        <taxon>Pseudomonadati</taxon>
        <taxon>Pseudomonadota</taxon>
        <taxon>Gammaproteobacteria</taxon>
        <taxon>Lysobacterales</taxon>
        <taxon>Lysobacteraceae</taxon>
        <taxon>Pseudoxanthomonas</taxon>
    </lineage>
</organism>
<keyword evidence="1" id="KW-1133">Transmembrane helix</keyword>